<gene>
    <name evidence="2" type="ORF">C5F50_02165</name>
</gene>
<evidence type="ECO:0000259" key="1">
    <source>
        <dbReference type="Pfam" id="PF09509"/>
    </source>
</evidence>
<feature type="domain" description="Conserved hypothetical protein CHP02391" evidence="1">
    <location>
        <begin position="135"/>
        <end position="253"/>
    </location>
</feature>
<name>A0A7D5M3V6_9ARCH</name>
<dbReference type="Proteomes" id="UP000509478">
    <property type="component" value="Chromosome"/>
</dbReference>
<proteinExistence type="predicted"/>
<protein>
    <submittedName>
        <fullName evidence="2">TIGR02391 family protein</fullName>
    </submittedName>
</protein>
<dbReference type="KEGG" id="nue:C5F50_02165"/>
<evidence type="ECO:0000313" key="2">
    <source>
        <dbReference type="EMBL" id="QLH06013.1"/>
    </source>
</evidence>
<dbReference type="NCBIfam" id="TIGR02391">
    <property type="entry name" value="hypoth_ymh"/>
    <property type="match status" value="1"/>
</dbReference>
<keyword evidence="3" id="KW-1185">Reference proteome</keyword>
<evidence type="ECO:0000313" key="3">
    <source>
        <dbReference type="Proteomes" id="UP000509478"/>
    </source>
</evidence>
<accession>A0A7D5M3V6</accession>
<reference evidence="2 3" key="1">
    <citation type="submission" date="2018-02" db="EMBL/GenBank/DDBJ databases">
        <title>Complete genome of Nitrosopumilus ureaphilus PS0.</title>
        <authorList>
            <person name="Qin W."/>
            <person name="Zheng Y."/>
            <person name="Stahl D.A."/>
        </authorList>
    </citation>
    <scope>NUCLEOTIDE SEQUENCE [LARGE SCALE GENOMIC DNA]</scope>
    <source>
        <strain evidence="2 3">PS0</strain>
    </source>
</reference>
<dbReference type="AlphaFoldDB" id="A0A7D5M3V6"/>
<dbReference type="EMBL" id="CP026995">
    <property type="protein sequence ID" value="QLH06013.1"/>
    <property type="molecule type" value="Genomic_DNA"/>
</dbReference>
<dbReference type="Pfam" id="PF09509">
    <property type="entry name" value="Hypoth_Ymh"/>
    <property type="match status" value="1"/>
</dbReference>
<dbReference type="InterPro" id="IPR012654">
    <property type="entry name" value="CHP02391"/>
</dbReference>
<sequence>MEVVCDLQELYDYIDLMKSDSKIEEVLEIQVKGRGEHPVLLPILKKCHRIIDENDSNFDIFEPLHDEMNVCIDYLEKNYSTKSRILKIPEKLRSKDYDKMLEHISRMIDILVGYSDKLTVTNSTSKKTILPNEMKLHPKIIKASKNLFHDKHYSQAIFEAVKVLEKELKSKSKVKDKIGVNLANIVFNKENPIIKIVEGDDQEQIDEREGFRFLYMGAFLGIKNPKSHSIQHLKDPEKAKEYLSFISLLMKRLDEAVNE</sequence>
<organism evidence="2 3">
    <name type="scientific">Nitrosopumilus ureiphilus</name>
    <dbReference type="NCBI Taxonomy" id="1470067"/>
    <lineage>
        <taxon>Archaea</taxon>
        <taxon>Nitrososphaerota</taxon>
        <taxon>Nitrososphaeria</taxon>
        <taxon>Nitrosopumilales</taxon>
        <taxon>Nitrosopumilaceae</taxon>
        <taxon>Nitrosopumilus</taxon>
    </lineage>
</organism>